<keyword evidence="2" id="KW-0813">Transport</keyword>
<comment type="similarity">
    <text evidence="1">Belongs to the bacterial solute-binding protein 5 family.</text>
</comment>
<dbReference type="InterPro" id="IPR030678">
    <property type="entry name" value="Peptide/Ni-bd"/>
</dbReference>
<dbReference type="CDD" id="cd00995">
    <property type="entry name" value="PBP2_NikA_DppA_OppA_like"/>
    <property type="match status" value="1"/>
</dbReference>
<sequence length="510" mass="57111">MRKKRMLALMLVLAMAVSAFAGCSKNNSDKSSGDGGGKKEKDTLVILDTQVVEAFDPLNTALNYKLEWHQLFDVLIEFQEDGSMGPGLAESFEPTDDGKGYIFHLRDDVDFTDGTHFNAEAVKFCVDKIRSFELSSWVQAYIGEAEVIDEYTVRIDKVASHTKLLEFLSEYLYIVSPTAYEKDPEGFAKNPVGSGCYKFKEIGADGYIYMEANEDYFRGEPYFKNLVFRTPLDPSTAVVALQNGEIDMVLTMPQDQVEIIKDNPKFNVISSSGWGVKSVFLEGPNLMNDQNLRKAIFHAVNRENAITFDNAPEGSKPAKNMYSERMMGEHANFMDIGGYDVELAKEYLAKSDYDGKTLKLTITSDLANIAQSVQEDLKAIGVKTEINQLDSNAFWAAFADGSCDITIASWGCDYASLEEQMGFHAGNGYYGKILYNTPEFDALLADAANEWDDEKRGVLCEEALKLTYDFANMVPIYEDTMTNVYNADLDGIEDIWSATFNLYLYKVKLK</sequence>
<evidence type="ECO:0000313" key="7">
    <source>
        <dbReference type="Proteomes" id="UP001299546"/>
    </source>
</evidence>
<accession>A0ABS8DKK3</accession>
<dbReference type="PROSITE" id="PS51257">
    <property type="entry name" value="PROKAR_LIPOPROTEIN"/>
    <property type="match status" value="1"/>
</dbReference>
<dbReference type="RefSeq" id="WP_066738026.1">
    <property type="nucleotide sequence ID" value="NZ_JAJCIQ010000017.1"/>
</dbReference>
<comment type="caution">
    <text evidence="6">The sequence shown here is derived from an EMBL/GenBank/DDBJ whole genome shotgun (WGS) entry which is preliminary data.</text>
</comment>
<dbReference type="PANTHER" id="PTHR30290:SF9">
    <property type="entry name" value="OLIGOPEPTIDE-BINDING PROTEIN APPA"/>
    <property type="match status" value="1"/>
</dbReference>
<evidence type="ECO:0000256" key="3">
    <source>
        <dbReference type="ARBA" id="ARBA00022729"/>
    </source>
</evidence>
<dbReference type="Gene3D" id="3.10.105.10">
    <property type="entry name" value="Dipeptide-binding Protein, Domain 3"/>
    <property type="match status" value="1"/>
</dbReference>
<organism evidence="6 7">
    <name type="scientific">Bariatricus massiliensis</name>
    <dbReference type="NCBI Taxonomy" id="1745713"/>
    <lineage>
        <taxon>Bacteria</taxon>
        <taxon>Bacillati</taxon>
        <taxon>Bacillota</taxon>
        <taxon>Clostridia</taxon>
        <taxon>Lachnospirales</taxon>
        <taxon>Lachnospiraceae</taxon>
        <taxon>Bariatricus</taxon>
    </lineage>
</organism>
<feature type="domain" description="Solute-binding protein family 5" evidence="5">
    <location>
        <begin position="85"/>
        <end position="423"/>
    </location>
</feature>
<dbReference type="Proteomes" id="UP001299546">
    <property type="component" value="Unassembled WGS sequence"/>
</dbReference>
<dbReference type="SUPFAM" id="SSF53850">
    <property type="entry name" value="Periplasmic binding protein-like II"/>
    <property type="match status" value="1"/>
</dbReference>
<dbReference type="Gene3D" id="3.40.190.10">
    <property type="entry name" value="Periplasmic binding protein-like II"/>
    <property type="match status" value="1"/>
</dbReference>
<dbReference type="Gene3D" id="3.90.76.10">
    <property type="entry name" value="Dipeptide-binding Protein, Domain 1"/>
    <property type="match status" value="1"/>
</dbReference>
<feature type="signal peptide" evidence="4">
    <location>
        <begin position="1"/>
        <end position="21"/>
    </location>
</feature>
<keyword evidence="3 4" id="KW-0732">Signal</keyword>
<evidence type="ECO:0000313" key="6">
    <source>
        <dbReference type="EMBL" id="MCB7388981.1"/>
    </source>
</evidence>
<name>A0ABS8DKK3_9FIRM</name>
<dbReference type="InterPro" id="IPR039424">
    <property type="entry name" value="SBP_5"/>
</dbReference>
<dbReference type="EMBL" id="JAJCIS010000017">
    <property type="protein sequence ID" value="MCB7388981.1"/>
    <property type="molecule type" value="Genomic_DNA"/>
</dbReference>
<evidence type="ECO:0000256" key="2">
    <source>
        <dbReference type="ARBA" id="ARBA00022448"/>
    </source>
</evidence>
<keyword evidence="7" id="KW-1185">Reference proteome</keyword>
<proteinExistence type="inferred from homology"/>
<reference evidence="6 7" key="1">
    <citation type="submission" date="2021-10" db="EMBL/GenBank/DDBJ databases">
        <title>Collection of gut derived symbiotic bacterial strains cultured from healthy donors.</title>
        <authorList>
            <person name="Lin H."/>
            <person name="Littmann E."/>
            <person name="Kohout C."/>
            <person name="Pamer E.G."/>
        </authorList>
    </citation>
    <scope>NUCLEOTIDE SEQUENCE [LARGE SCALE GENOMIC DNA]</scope>
    <source>
        <strain evidence="6 7">DFI.1.165</strain>
    </source>
</reference>
<dbReference type="PANTHER" id="PTHR30290">
    <property type="entry name" value="PERIPLASMIC BINDING COMPONENT OF ABC TRANSPORTER"/>
    <property type="match status" value="1"/>
</dbReference>
<evidence type="ECO:0000259" key="5">
    <source>
        <dbReference type="Pfam" id="PF00496"/>
    </source>
</evidence>
<evidence type="ECO:0000256" key="1">
    <source>
        <dbReference type="ARBA" id="ARBA00005695"/>
    </source>
</evidence>
<evidence type="ECO:0000256" key="4">
    <source>
        <dbReference type="SAM" id="SignalP"/>
    </source>
</evidence>
<gene>
    <name evidence="6" type="ORF">LIZ65_16965</name>
</gene>
<dbReference type="InterPro" id="IPR000914">
    <property type="entry name" value="SBP_5_dom"/>
</dbReference>
<dbReference type="PIRSF" id="PIRSF002741">
    <property type="entry name" value="MppA"/>
    <property type="match status" value="1"/>
</dbReference>
<dbReference type="Pfam" id="PF00496">
    <property type="entry name" value="SBP_bac_5"/>
    <property type="match status" value="1"/>
</dbReference>
<protein>
    <submittedName>
        <fullName evidence="6">ABC transporter substrate-binding protein</fullName>
    </submittedName>
</protein>
<feature type="chain" id="PRO_5047095453" evidence="4">
    <location>
        <begin position="22"/>
        <end position="510"/>
    </location>
</feature>